<accession>A0A0M4IR23</accession>
<dbReference type="SMART" id="SM01020">
    <property type="entry name" value="B2-adapt-app_C"/>
    <property type="match status" value="1"/>
</dbReference>
<reference evidence="5" key="1">
    <citation type="journal article" date="2015" name="Protist">
        <title>Losses, Expansions, and Novel Subunit Discovery of Adaptor Protein Complexes in Haptophyte Algae.</title>
        <authorList>
            <person name="Lee L.J.Y."/>
            <person name="Klute M.J."/>
            <person name="Herman E.K."/>
            <person name="Read B."/>
            <person name="Dacks J.B."/>
        </authorList>
    </citation>
    <scope>NUCLEOTIDE SEQUENCE</scope>
    <source>
        <strain evidence="5">Van556</strain>
    </source>
</reference>
<feature type="compositionally biased region" description="Low complexity" evidence="3">
    <location>
        <begin position="32"/>
        <end position="47"/>
    </location>
</feature>
<name>A0A0M4IR23_EMIHU</name>
<feature type="non-terminal residue" evidence="5">
    <location>
        <position position="1"/>
    </location>
</feature>
<dbReference type="GO" id="GO:0016192">
    <property type="term" value="P:vesicle-mediated transport"/>
    <property type="evidence" value="ECO:0007669"/>
    <property type="project" value="InterPro"/>
</dbReference>
<evidence type="ECO:0000259" key="4">
    <source>
        <dbReference type="SMART" id="SM01020"/>
    </source>
</evidence>
<dbReference type="InterPro" id="IPR013037">
    <property type="entry name" value="Clathrin_b-adaptin_app_Ig-like"/>
</dbReference>
<dbReference type="EMBL" id="KP892643">
    <property type="protein sequence ID" value="ALD47982.1"/>
    <property type="molecule type" value="Genomic_DNA"/>
</dbReference>
<organism evidence="5">
    <name type="scientific">Emiliania huxleyi</name>
    <name type="common">Coccolithophore</name>
    <name type="synonym">Pontosphaera huxleyi</name>
    <dbReference type="NCBI Taxonomy" id="2903"/>
    <lineage>
        <taxon>Eukaryota</taxon>
        <taxon>Haptista</taxon>
        <taxon>Haptophyta</taxon>
        <taxon>Prymnesiophyceae</taxon>
        <taxon>Isochrysidales</taxon>
        <taxon>Noelaerhabdaceae</taxon>
        <taxon>Emiliania</taxon>
    </lineage>
</organism>
<dbReference type="InterPro" id="IPR009028">
    <property type="entry name" value="Coatomer/calthrin_app_sub_C"/>
</dbReference>
<feature type="region of interest" description="Disordered" evidence="3">
    <location>
        <begin position="1"/>
        <end position="47"/>
    </location>
</feature>
<evidence type="ECO:0000256" key="2">
    <source>
        <dbReference type="ARBA" id="ARBA00022927"/>
    </source>
</evidence>
<dbReference type="GO" id="GO:0030131">
    <property type="term" value="C:clathrin adaptor complex"/>
    <property type="evidence" value="ECO:0007669"/>
    <property type="project" value="InterPro"/>
</dbReference>
<evidence type="ECO:0000313" key="5">
    <source>
        <dbReference type="EMBL" id="ALD47982.1"/>
    </source>
</evidence>
<sequence length="325" mass="33430">VPTLGGGAHDDEYEESDANITSDMMDGGMGGAQAAPPAMPAPSAGGLADLLGLDDEIAAPAAGGGGMGGAASLAPPGMADLFGGPPAPAPAAPSAKVVLPPDRGEGMQVRSAFVAQNGRVFQQITIENHSPAPLSGFAIQYNKNSFGLVPESPGALGQVMPPQLAPGQSHTGLMPLTATGQPQDSKGHVQMAIKNNVKVFYFQDQCDVLAFLSADGRVERGAFLEQWKSIAQEAALDVQGIGPANENVDSLCPKLEASNVFFIARRKLDGGADMLYFSVKTLNGVVMLAEIGLRPGQGMGRVVVKAQQTPYVSLLAESLKAKLLS</sequence>
<dbReference type="InterPro" id="IPR012295">
    <property type="entry name" value="TBP_dom_sf"/>
</dbReference>
<proteinExistence type="predicted"/>
<dbReference type="GO" id="GO:0006886">
    <property type="term" value="P:intracellular protein transport"/>
    <property type="evidence" value="ECO:0007669"/>
    <property type="project" value="InterPro"/>
</dbReference>
<protein>
    <submittedName>
        <fullName evidence="5">Adaptor protein complex 1 or 2 subunit beta</fullName>
    </submittedName>
</protein>
<dbReference type="FunFam" id="2.60.40.1150:FF:000002">
    <property type="entry name" value="Beta-adaptin-like protein C"/>
    <property type="match status" value="1"/>
</dbReference>
<dbReference type="SUPFAM" id="SSF49348">
    <property type="entry name" value="Clathrin adaptor appendage domain"/>
    <property type="match status" value="1"/>
</dbReference>
<evidence type="ECO:0000256" key="3">
    <source>
        <dbReference type="SAM" id="MobiDB-lite"/>
    </source>
</evidence>
<dbReference type="Gene3D" id="3.30.310.10">
    <property type="entry name" value="TATA-Binding Protein"/>
    <property type="match status" value="1"/>
</dbReference>
<dbReference type="Pfam" id="PF02883">
    <property type="entry name" value="Alpha_adaptinC2"/>
    <property type="match status" value="1"/>
</dbReference>
<evidence type="ECO:0000256" key="1">
    <source>
        <dbReference type="ARBA" id="ARBA00022448"/>
    </source>
</evidence>
<dbReference type="Pfam" id="PF09066">
    <property type="entry name" value="B2-adapt-app_C"/>
    <property type="match status" value="1"/>
</dbReference>
<gene>
    <name evidence="5" type="primary">AP12B</name>
</gene>
<dbReference type="Gene3D" id="2.60.40.1150">
    <property type="match status" value="1"/>
</dbReference>
<keyword evidence="1" id="KW-0813">Transport</keyword>
<keyword evidence="2" id="KW-0653">Protein transport</keyword>
<dbReference type="SUPFAM" id="SSF55711">
    <property type="entry name" value="Subdomain of clathrin and coatomer appendage domain"/>
    <property type="match status" value="1"/>
</dbReference>
<dbReference type="InterPro" id="IPR008152">
    <property type="entry name" value="Clathrin_a/b/g-adaptin_app_Ig"/>
</dbReference>
<dbReference type="InterPro" id="IPR015151">
    <property type="entry name" value="B-adaptin_app_sub_C"/>
</dbReference>
<feature type="domain" description="Beta-adaptin appendage C-terminal subdomain" evidence="4">
    <location>
        <begin position="212"/>
        <end position="324"/>
    </location>
</feature>
<dbReference type="InterPro" id="IPR013041">
    <property type="entry name" value="Clathrin_app_Ig-like_sf"/>
</dbReference>
<dbReference type="AlphaFoldDB" id="A0A0M4IR23"/>